<protein>
    <submittedName>
        <fullName evidence="9">Long-chain fatty acid transporter</fullName>
    </submittedName>
</protein>
<comment type="similarity">
    <text evidence="2">Belongs to the OmpP1/FadL family.</text>
</comment>
<dbReference type="STRING" id="858640.A3K86_13725"/>
<keyword evidence="4" id="KW-0812">Transmembrane</keyword>
<evidence type="ECO:0000256" key="4">
    <source>
        <dbReference type="ARBA" id="ARBA00022692"/>
    </source>
</evidence>
<keyword evidence="6" id="KW-0472">Membrane</keyword>
<keyword evidence="7" id="KW-0998">Cell outer membrane</keyword>
<name>A0A178KA98_9GAMM</name>
<dbReference type="SUPFAM" id="SSF56935">
    <property type="entry name" value="Porins"/>
    <property type="match status" value="1"/>
</dbReference>
<keyword evidence="5 8" id="KW-0732">Signal</keyword>
<comment type="subcellular location">
    <subcellularLocation>
        <location evidence="1">Cell outer membrane</location>
        <topology evidence="1">Multi-pass membrane protein</topology>
    </subcellularLocation>
</comment>
<gene>
    <name evidence="9" type="ORF">A3K86_13725</name>
</gene>
<dbReference type="Gene3D" id="2.40.160.60">
    <property type="entry name" value="Outer membrane protein transport protein (OMPP1/FadL/TodX)"/>
    <property type="match status" value="1"/>
</dbReference>
<evidence type="ECO:0000256" key="6">
    <source>
        <dbReference type="ARBA" id="ARBA00023136"/>
    </source>
</evidence>
<keyword evidence="10" id="KW-1185">Reference proteome</keyword>
<dbReference type="PANTHER" id="PTHR35093:SF3">
    <property type="entry name" value="LONG-CHAIN FATTY ACID TRANSPORT PROTEIN"/>
    <property type="match status" value="1"/>
</dbReference>
<sequence>MSITIKRTAIAVTLALTSIQANSAGFQVSEHSASGLGRAFAGEAAIADNASVLARNPAAMTMFDKAQISGAASVVDPSIDVKDHTANQTAKDVAPISFVPAGYYVQPLNDKFAVGLALFSNYGVTTDYPKAYASGDLAGKTSLITVNLNPSIAYRINDQFSIGGGVSLVYADAELNRHLGRLAPLFGGNPEDKLISMKGDTWDWSWNVGALYEVNEDHRFGVSYRSQVTLDFDGDFTDYEGTIIEPKAKGSTTVGKLPVVLPAIAEFSGYHSLNKEFAIHYSVQWTQWSKFKELRATNEKCNYNGMSGVCFLKEEKYEDSFRWALGGTYRINPEWTVRAGFALDEQAGKPTLSIPDSDRYWYSAGATWAYNSQLSVDFGMAYLHGTENTFKEQSSAGELTFTSSGGAIIGSAQVNYSF</sequence>
<dbReference type="GO" id="GO:0015483">
    <property type="term" value="F:long-chain fatty acid transporting porin activity"/>
    <property type="evidence" value="ECO:0007669"/>
    <property type="project" value="TreeGrafter"/>
</dbReference>
<evidence type="ECO:0000256" key="3">
    <source>
        <dbReference type="ARBA" id="ARBA00022452"/>
    </source>
</evidence>
<evidence type="ECO:0000313" key="10">
    <source>
        <dbReference type="Proteomes" id="UP000078503"/>
    </source>
</evidence>
<dbReference type="InterPro" id="IPR005017">
    <property type="entry name" value="OMPP1/FadL/TodX"/>
</dbReference>
<organism evidence="9 10">
    <name type="scientific">Photobacterium jeanii</name>
    <dbReference type="NCBI Taxonomy" id="858640"/>
    <lineage>
        <taxon>Bacteria</taxon>
        <taxon>Pseudomonadati</taxon>
        <taxon>Pseudomonadota</taxon>
        <taxon>Gammaproteobacteria</taxon>
        <taxon>Vibrionales</taxon>
        <taxon>Vibrionaceae</taxon>
        <taxon>Photobacterium</taxon>
    </lineage>
</organism>
<dbReference type="Proteomes" id="UP000078503">
    <property type="component" value="Unassembled WGS sequence"/>
</dbReference>
<proteinExistence type="inferred from homology"/>
<evidence type="ECO:0000256" key="1">
    <source>
        <dbReference type="ARBA" id="ARBA00004571"/>
    </source>
</evidence>
<dbReference type="GO" id="GO:0009279">
    <property type="term" value="C:cell outer membrane"/>
    <property type="evidence" value="ECO:0007669"/>
    <property type="project" value="UniProtKB-SubCell"/>
</dbReference>
<dbReference type="PANTHER" id="PTHR35093">
    <property type="entry name" value="OUTER MEMBRANE PROTEIN NMB0088-RELATED"/>
    <property type="match status" value="1"/>
</dbReference>
<dbReference type="AlphaFoldDB" id="A0A178KA98"/>
<comment type="caution">
    <text evidence="9">The sequence shown here is derived from an EMBL/GenBank/DDBJ whole genome shotgun (WGS) entry which is preliminary data.</text>
</comment>
<dbReference type="RefSeq" id="WP_068332014.1">
    <property type="nucleotide sequence ID" value="NZ_LVHF01000028.1"/>
</dbReference>
<dbReference type="Pfam" id="PF03349">
    <property type="entry name" value="Toluene_X"/>
    <property type="match status" value="1"/>
</dbReference>
<evidence type="ECO:0000256" key="8">
    <source>
        <dbReference type="SAM" id="SignalP"/>
    </source>
</evidence>
<dbReference type="EMBL" id="LVHF01000028">
    <property type="protein sequence ID" value="OAN13634.1"/>
    <property type="molecule type" value="Genomic_DNA"/>
</dbReference>
<keyword evidence="3" id="KW-1134">Transmembrane beta strand</keyword>
<reference evidence="9 10" key="1">
    <citation type="submission" date="2016-03" db="EMBL/GenBank/DDBJ databases">
        <title>Photobacterium proteolyticum sp. nov. a protease producing bacterium isolated from ocean sediments of Laizhou Bay.</title>
        <authorList>
            <person name="Li Y."/>
        </authorList>
    </citation>
    <scope>NUCLEOTIDE SEQUENCE [LARGE SCALE GENOMIC DNA]</scope>
    <source>
        <strain evidence="9 10">R-40508</strain>
    </source>
</reference>
<evidence type="ECO:0000256" key="2">
    <source>
        <dbReference type="ARBA" id="ARBA00008163"/>
    </source>
</evidence>
<feature type="signal peptide" evidence="8">
    <location>
        <begin position="1"/>
        <end position="23"/>
    </location>
</feature>
<evidence type="ECO:0000313" key="9">
    <source>
        <dbReference type="EMBL" id="OAN13634.1"/>
    </source>
</evidence>
<evidence type="ECO:0000256" key="5">
    <source>
        <dbReference type="ARBA" id="ARBA00022729"/>
    </source>
</evidence>
<evidence type="ECO:0000256" key="7">
    <source>
        <dbReference type="ARBA" id="ARBA00023237"/>
    </source>
</evidence>
<dbReference type="OrthoDB" id="19849at2"/>
<accession>A0A178KA98</accession>
<feature type="chain" id="PRO_5008090148" evidence="8">
    <location>
        <begin position="24"/>
        <end position="418"/>
    </location>
</feature>